<proteinExistence type="predicted"/>
<keyword evidence="3" id="KW-1185">Reference proteome</keyword>
<evidence type="ECO:0000313" key="2">
    <source>
        <dbReference type="EMBL" id="KAK3167809.1"/>
    </source>
</evidence>
<dbReference type="Proteomes" id="UP001276659">
    <property type="component" value="Unassembled WGS sequence"/>
</dbReference>
<dbReference type="AlphaFoldDB" id="A0AAD9YXI5"/>
<protein>
    <submittedName>
        <fullName evidence="2">Uncharacterized protein</fullName>
    </submittedName>
</protein>
<gene>
    <name evidence="2" type="ORF">OEA41_004255</name>
</gene>
<dbReference type="EMBL" id="JASNWA010000010">
    <property type="protein sequence ID" value="KAK3167809.1"/>
    <property type="molecule type" value="Genomic_DNA"/>
</dbReference>
<accession>A0AAD9YXI5</accession>
<organism evidence="2 3">
    <name type="scientific">Lepraria neglecta</name>
    <dbReference type="NCBI Taxonomy" id="209136"/>
    <lineage>
        <taxon>Eukaryota</taxon>
        <taxon>Fungi</taxon>
        <taxon>Dikarya</taxon>
        <taxon>Ascomycota</taxon>
        <taxon>Pezizomycotina</taxon>
        <taxon>Lecanoromycetes</taxon>
        <taxon>OSLEUM clade</taxon>
        <taxon>Lecanoromycetidae</taxon>
        <taxon>Lecanorales</taxon>
        <taxon>Lecanorineae</taxon>
        <taxon>Stereocaulaceae</taxon>
        <taxon>Lepraria</taxon>
    </lineage>
</organism>
<feature type="region of interest" description="Disordered" evidence="1">
    <location>
        <begin position="301"/>
        <end position="331"/>
    </location>
</feature>
<name>A0AAD9YXI5_9LECA</name>
<evidence type="ECO:0000313" key="3">
    <source>
        <dbReference type="Proteomes" id="UP001276659"/>
    </source>
</evidence>
<comment type="caution">
    <text evidence="2">The sequence shown here is derived from an EMBL/GenBank/DDBJ whole genome shotgun (WGS) entry which is preliminary data.</text>
</comment>
<reference evidence="2" key="1">
    <citation type="submission" date="2022-11" db="EMBL/GenBank/DDBJ databases">
        <title>Chromosomal genome sequence assembly and mating type (MAT) locus characterization of the leprose asexual lichenized fungus Lepraria neglecta (Nyl.) Erichsen.</title>
        <authorList>
            <person name="Allen J.L."/>
            <person name="Pfeffer B."/>
        </authorList>
    </citation>
    <scope>NUCLEOTIDE SEQUENCE</scope>
    <source>
        <strain evidence="2">Allen 5258</strain>
    </source>
</reference>
<sequence>MSHKSRLIGNLSIEGFRQLWEGIRDVATNDFRFLPEDTEPLDSDAVRDRLSSASAIFKYPPLSTESAAATFLRACAIQNFLSTKTISIIQRRYFAEPTAAVEHKSGTQPMDSILNTISNVPAATSSQELSWRLTTVDKLNRLGSHGPSAPTDVSTEPSQGDIIEEILDLLHYFQSPTDQGLRAKLTEIISIAIKLWSALRKDSCRVDFDYDPSTGNWQECDFVDDVATNGSMAANSPSEIPVTQLPSKSFMLFPRITGSFDPNYASSCILHVGSALPHDSPAFREAFQERKHIDHMTKEFNRSLRRGSSAQSSPVMGKRQADWLAPHRGFN</sequence>
<evidence type="ECO:0000256" key="1">
    <source>
        <dbReference type="SAM" id="MobiDB-lite"/>
    </source>
</evidence>